<proteinExistence type="predicted"/>
<gene>
    <name evidence="2" type="ORF">BN2476_240049</name>
</gene>
<evidence type="ECO:0000313" key="3">
    <source>
        <dbReference type="Proteomes" id="UP000195569"/>
    </source>
</evidence>
<dbReference type="Proteomes" id="UP000195569">
    <property type="component" value="Unassembled WGS sequence"/>
</dbReference>
<name>A0A1N7RYL9_9BURK</name>
<reference evidence="2" key="1">
    <citation type="submission" date="2016-12" db="EMBL/GenBank/DDBJ databases">
        <authorList>
            <person name="Moulin L."/>
        </authorList>
    </citation>
    <scope>NUCLEOTIDE SEQUENCE [LARGE SCALE GENOMIC DNA]</scope>
    <source>
        <strain evidence="2">STM 7183</strain>
    </source>
</reference>
<evidence type="ECO:0000313" key="2">
    <source>
        <dbReference type="EMBL" id="SIT40227.1"/>
    </source>
</evidence>
<feature type="region of interest" description="Disordered" evidence="1">
    <location>
        <begin position="52"/>
        <end position="82"/>
    </location>
</feature>
<organism evidence="2 3">
    <name type="scientific">Paraburkholderia piptadeniae</name>
    <dbReference type="NCBI Taxonomy" id="1701573"/>
    <lineage>
        <taxon>Bacteria</taxon>
        <taxon>Pseudomonadati</taxon>
        <taxon>Pseudomonadota</taxon>
        <taxon>Betaproteobacteria</taxon>
        <taxon>Burkholderiales</taxon>
        <taxon>Burkholderiaceae</taxon>
        <taxon>Paraburkholderia</taxon>
    </lineage>
</organism>
<protein>
    <submittedName>
        <fullName evidence="2">Uncharacterized protein</fullName>
    </submittedName>
</protein>
<keyword evidence="3" id="KW-1185">Reference proteome</keyword>
<comment type="caution">
    <text evidence="2">The sequence shown here is derived from an EMBL/GenBank/DDBJ whole genome shotgun (WGS) entry which is preliminary data.</text>
</comment>
<feature type="compositionally biased region" description="Polar residues" evidence="1">
    <location>
        <begin position="52"/>
        <end position="62"/>
    </location>
</feature>
<sequence length="82" mass="9021">MVDGTANRKSHRVGIYTEARRLQENARPAAHLPVTGRHRRAVWYNFAVNEQNSGTEQRNSGRGSPIHPAVVALPASQPTPPN</sequence>
<evidence type="ECO:0000256" key="1">
    <source>
        <dbReference type="SAM" id="MobiDB-lite"/>
    </source>
</evidence>
<accession>A0A1N7RYL9</accession>
<dbReference type="AlphaFoldDB" id="A0A1N7RYL9"/>
<dbReference type="EMBL" id="CYGY02000024">
    <property type="protein sequence ID" value="SIT40227.1"/>
    <property type="molecule type" value="Genomic_DNA"/>
</dbReference>